<comment type="caution">
    <text evidence="1">The sequence shown here is derived from an EMBL/GenBank/DDBJ whole genome shotgun (WGS) entry which is preliminary data.</text>
</comment>
<dbReference type="AlphaFoldDB" id="A0A178EUC5"/>
<protein>
    <submittedName>
        <fullName evidence="1">Uncharacterized protein</fullName>
    </submittedName>
</protein>
<name>A0A178EUC5_TRIRU</name>
<gene>
    <name evidence="1" type="ORF">A7C99_6083</name>
</gene>
<organism evidence="1 2">
    <name type="scientific">Trichophyton rubrum</name>
    <name type="common">Athlete's foot fungus</name>
    <name type="synonym">Epidermophyton rubrum</name>
    <dbReference type="NCBI Taxonomy" id="5551"/>
    <lineage>
        <taxon>Eukaryota</taxon>
        <taxon>Fungi</taxon>
        <taxon>Dikarya</taxon>
        <taxon>Ascomycota</taxon>
        <taxon>Pezizomycotina</taxon>
        <taxon>Eurotiomycetes</taxon>
        <taxon>Eurotiomycetidae</taxon>
        <taxon>Onygenales</taxon>
        <taxon>Arthrodermataceae</taxon>
        <taxon>Trichophyton</taxon>
    </lineage>
</organism>
<accession>A0A178EUC5</accession>
<evidence type="ECO:0000313" key="1">
    <source>
        <dbReference type="EMBL" id="OAL63684.1"/>
    </source>
</evidence>
<sequence length="85" mass="9477">MVICKVLCPLSSIVPCLRRGAMLSYHAAVSQHPSILQDWRLDIRLLSGVGVKVSYEVEHELEGEVAGYGRMSQQGVRRILIRSLT</sequence>
<reference evidence="1 2" key="1">
    <citation type="submission" date="2016-05" db="EMBL/GenBank/DDBJ databases">
        <title>Genome sequencing of Trichophyton rubrum CMCC(F)T1i isolated from hair.</title>
        <authorList>
            <person name="Zhan P."/>
            <person name="Tao Y."/>
            <person name="Liu W."/>
        </authorList>
    </citation>
    <scope>NUCLEOTIDE SEQUENCE [LARGE SCALE GENOMIC DNA]</scope>
    <source>
        <strain evidence="2">CMCC(F)T1i</strain>
    </source>
</reference>
<evidence type="ECO:0000313" key="2">
    <source>
        <dbReference type="Proteomes" id="UP000243015"/>
    </source>
</evidence>
<dbReference type="Proteomes" id="UP000243015">
    <property type="component" value="Unassembled WGS sequence"/>
</dbReference>
<dbReference type="EMBL" id="LHPM01000018">
    <property type="protein sequence ID" value="OAL63684.1"/>
    <property type="molecule type" value="Genomic_DNA"/>
</dbReference>
<proteinExistence type="predicted"/>